<evidence type="ECO:0000256" key="1">
    <source>
        <dbReference type="ARBA" id="ARBA00022801"/>
    </source>
</evidence>
<dbReference type="Pfam" id="PF00293">
    <property type="entry name" value="NUDIX"/>
    <property type="match status" value="1"/>
</dbReference>
<evidence type="ECO:0000313" key="3">
    <source>
        <dbReference type="EMBL" id="KRM47846.1"/>
    </source>
</evidence>
<accession>A0A0R1Z798</accession>
<proteinExistence type="predicted"/>
<dbReference type="Gene3D" id="3.90.79.10">
    <property type="entry name" value="Nucleoside Triphosphate Pyrophosphohydrolase"/>
    <property type="match status" value="1"/>
</dbReference>
<dbReference type="PROSITE" id="PS51462">
    <property type="entry name" value="NUDIX"/>
    <property type="match status" value="1"/>
</dbReference>
<organism evidence="3 4">
    <name type="scientific">Lentilactobacillus parabuchneri DSM 5707 = NBRC 107865</name>
    <dbReference type="NCBI Taxonomy" id="1423784"/>
    <lineage>
        <taxon>Bacteria</taxon>
        <taxon>Bacillati</taxon>
        <taxon>Bacillota</taxon>
        <taxon>Bacilli</taxon>
        <taxon>Lactobacillales</taxon>
        <taxon>Lactobacillaceae</taxon>
        <taxon>Lentilactobacillus</taxon>
    </lineage>
</organism>
<keyword evidence="1" id="KW-0378">Hydrolase</keyword>
<dbReference type="Proteomes" id="UP000051957">
    <property type="component" value="Unassembled WGS sequence"/>
</dbReference>
<protein>
    <recommendedName>
        <fullName evidence="2">Nudix hydrolase domain-containing protein</fullName>
    </recommendedName>
</protein>
<dbReference type="AlphaFoldDB" id="A0A0R1Z798"/>
<dbReference type="InterPro" id="IPR000086">
    <property type="entry name" value="NUDIX_hydrolase_dom"/>
</dbReference>
<comment type="caution">
    <text evidence="3">The sequence shown here is derived from an EMBL/GenBank/DDBJ whole genome shotgun (WGS) entry which is preliminary data.</text>
</comment>
<dbReference type="EMBL" id="AZGK01000001">
    <property type="protein sequence ID" value="KRM47846.1"/>
    <property type="molecule type" value="Genomic_DNA"/>
</dbReference>
<dbReference type="PROSITE" id="PS00893">
    <property type="entry name" value="NUDIX_BOX"/>
    <property type="match status" value="1"/>
</dbReference>
<dbReference type="InterPro" id="IPR020084">
    <property type="entry name" value="NUDIX_hydrolase_CS"/>
</dbReference>
<evidence type="ECO:0000313" key="4">
    <source>
        <dbReference type="Proteomes" id="UP000051957"/>
    </source>
</evidence>
<dbReference type="GeneID" id="69803992"/>
<evidence type="ECO:0000259" key="2">
    <source>
        <dbReference type="PROSITE" id="PS51462"/>
    </source>
</evidence>
<dbReference type="SUPFAM" id="SSF55811">
    <property type="entry name" value="Nudix"/>
    <property type="match status" value="1"/>
</dbReference>
<gene>
    <name evidence="3" type="ORF">FC51_GL000329</name>
</gene>
<dbReference type="RefSeq" id="WP_138491127.1">
    <property type="nucleotide sequence ID" value="NZ_AZGK01000001.1"/>
</dbReference>
<sequence>MKLMTQLTQEIKQLEKADYCWLSATKLATIQQLMITHPDGLRDRKSALHLSASAMVFDRFKGIFIRHPYLHTILLPAGHVEPGELPIVCAVREFHEETGLMVQAGTGQLIDVNLIQIPANPIKHEGQHQHVDFRYYFMLESQLQNSAELPVFRLEQKRAPEEFQAYFDLKLNS</sequence>
<dbReference type="PATRIC" id="fig|1423784.4.peg.325"/>
<feature type="domain" description="Nudix hydrolase" evidence="2">
    <location>
        <begin position="47"/>
        <end position="173"/>
    </location>
</feature>
<reference evidence="3 4" key="1">
    <citation type="journal article" date="2015" name="Genome Announc.">
        <title>Expanding the biotechnology potential of lactobacilli through comparative genomics of 213 strains and associated genera.</title>
        <authorList>
            <person name="Sun Z."/>
            <person name="Harris H.M."/>
            <person name="McCann A."/>
            <person name="Guo C."/>
            <person name="Argimon S."/>
            <person name="Zhang W."/>
            <person name="Yang X."/>
            <person name="Jeffery I.B."/>
            <person name="Cooney J.C."/>
            <person name="Kagawa T.F."/>
            <person name="Liu W."/>
            <person name="Song Y."/>
            <person name="Salvetti E."/>
            <person name="Wrobel A."/>
            <person name="Rasinkangas P."/>
            <person name="Parkhill J."/>
            <person name="Rea M.C."/>
            <person name="O'Sullivan O."/>
            <person name="Ritari J."/>
            <person name="Douillard F.P."/>
            <person name="Paul Ross R."/>
            <person name="Yang R."/>
            <person name="Briner A.E."/>
            <person name="Felis G.E."/>
            <person name="de Vos W.M."/>
            <person name="Barrangou R."/>
            <person name="Klaenhammer T.R."/>
            <person name="Caufield P.W."/>
            <person name="Cui Y."/>
            <person name="Zhang H."/>
            <person name="O'Toole P.W."/>
        </authorList>
    </citation>
    <scope>NUCLEOTIDE SEQUENCE [LARGE SCALE GENOMIC DNA]</scope>
    <source>
        <strain evidence="3 4">DSM 5707</strain>
    </source>
</reference>
<dbReference type="InterPro" id="IPR015797">
    <property type="entry name" value="NUDIX_hydrolase-like_dom_sf"/>
</dbReference>
<dbReference type="GO" id="GO:0016787">
    <property type="term" value="F:hydrolase activity"/>
    <property type="evidence" value="ECO:0007669"/>
    <property type="project" value="UniProtKB-KW"/>
</dbReference>
<name>A0A0R1Z798_9LACO</name>